<dbReference type="PATRIC" id="fig|203275.8.peg.2556"/>
<gene>
    <name evidence="1" type="ordered locus">BFO_2971</name>
</gene>
<sequence>MADLLSNESDGFIFNSESLHAEKDRRNEMKQIIFFIAD</sequence>
<proteinExistence type="predicted"/>
<evidence type="ECO:0000313" key="2">
    <source>
        <dbReference type="Proteomes" id="UP000005436"/>
    </source>
</evidence>
<evidence type="ECO:0000313" key="1">
    <source>
        <dbReference type="EMBL" id="AEW22649.1"/>
    </source>
</evidence>
<dbReference type="EMBL" id="CP003191">
    <property type="protein sequence ID" value="AEW22649.1"/>
    <property type="molecule type" value="Genomic_DNA"/>
</dbReference>
<dbReference type="Proteomes" id="UP000005436">
    <property type="component" value="Chromosome"/>
</dbReference>
<protein>
    <submittedName>
        <fullName evidence="1">Uncharacterized protein</fullName>
    </submittedName>
</protein>
<reference evidence="2" key="1">
    <citation type="submission" date="2011-12" db="EMBL/GenBank/DDBJ databases">
        <title>Complete sequence of Tannerella forsythia ATCC 43037.</title>
        <authorList>
            <person name="Dewhirst F."/>
            <person name="Tanner A."/>
            <person name="Izard J."/>
            <person name="Brinkac L."/>
            <person name="Durkin A.S."/>
            <person name="Hostetler J."/>
            <person name="Shetty J."/>
            <person name="Torralba M."/>
            <person name="Gill S."/>
            <person name="Nelson K."/>
        </authorList>
    </citation>
    <scope>NUCLEOTIDE SEQUENCE [LARGE SCALE GENOMIC DNA]</scope>
    <source>
        <strain evidence="2">ATCC 43037 / JCM 10827 / CCUG 33226 / KCTC 5666 / FDC 338</strain>
    </source>
</reference>
<accession>G8UPD6</accession>
<organism evidence="1 2">
    <name type="scientific">Tannerella forsythia (strain ATCC 43037 / JCM 10827 / CCUG 21028 A / KCTC 5666 / FDC 338)</name>
    <name type="common">Bacteroides forsythus</name>
    <dbReference type="NCBI Taxonomy" id="203275"/>
    <lineage>
        <taxon>Bacteria</taxon>
        <taxon>Pseudomonadati</taxon>
        <taxon>Bacteroidota</taxon>
        <taxon>Bacteroidia</taxon>
        <taxon>Bacteroidales</taxon>
        <taxon>Tannerellaceae</taxon>
        <taxon>Tannerella</taxon>
    </lineage>
</organism>
<dbReference type="KEGG" id="tfo:BFO_2971"/>
<dbReference type="HOGENOM" id="CLU_3334084_0_0_10"/>
<dbReference type="AlphaFoldDB" id="G8UPD6"/>
<keyword evidence="2" id="KW-1185">Reference proteome</keyword>
<name>G8UPD6_TANFA</name>